<organism evidence="1 2">
    <name type="scientific">Mauremys mutica</name>
    <name type="common">yellowpond turtle</name>
    <dbReference type="NCBI Taxonomy" id="74926"/>
    <lineage>
        <taxon>Eukaryota</taxon>
        <taxon>Metazoa</taxon>
        <taxon>Chordata</taxon>
        <taxon>Craniata</taxon>
        <taxon>Vertebrata</taxon>
        <taxon>Euteleostomi</taxon>
        <taxon>Archelosauria</taxon>
        <taxon>Testudinata</taxon>
        <taxon>Testudines</taxon>
        <taxon>Cryptodira</taxon>
        <taxon>Durocryptodira</taxon>
        <taxon>Testudinoidea</taxon>
        <taxon>Geoemydidae</taxon>
        <taxon>Geoemydinae</taxon>
        <taxon>Mauremys</taxon>
    </lineage>
</organism>
<evidence type="ECO:0000313" key="1">
    <source>
        <dbReference type="EMBL" id="KAH1183286.1"/>
    </source>
</evidence>
<evidence type="ECO:0000313" key="2">
    <source>
        <dbReference type="Proteomes" id="UP000827986"/>
    </source>
</evidence>
<proteinExistence type="predicted"/>
<comment type="caution">
    <text evidence="1">The sequence shown here is derived from an EMBL/GenBank/DDBJ whole genome shotgun (WGS) entry which is preliminary data.</text>
</comment>
<sequence length="106" mass="11221">MGIPAQTISVTGGIAIGDPEIILFSLTHPSYHDPGGLLSSSRLSAMQSQGPWMIHGLSGLDCQTTGIREKPISSPQRLSNLFLIVLYGPGGFWGSWVTECHGNVGD</sequence>
<dbReference type="EMBL" id="JAHDVG010000466">
    <property type="protein sequence ID" value="KAH1183286.1"/>
    <property type="molecule type" value="Genomic_DNA"/>
</dbReference>
<dbReference type="Proteomes" id="UP000827986">
    <property type="component" value="Unassembled WGS sequence"/>
</dbReference>
<protein>
    <submittedName>
        <fullName evidence="1">Uncharacterized protein</fullName>
    </submittedName>
</protein>
<name>A0A9D4B785_9SAUR</name>
<gene>
    <name evidence="1" type="ORF">KIL84_004778</name>
</gene>
<accession>A0A9D4B785</accession>
<reference evidence="1" key="1">
    <citation type="submission" date="2021-09" db="EMBL/GenBank/DDBJ databases">
        <title>The genome of Mauremys mutica provides insights into the evolution of semi-aquatic lifestyle.</title>
        <authorList>
            <person name="Gong S."/>
            <person name="Gao Y."/>
        </authorList>
    </citation>
    <scope>NUCLEOTIDE SEQUENCE</scope>
    <source>
        <strain evidence="1">MM-2020</strain>
        <tissue evidence="1">Muscle</tissue>
    </source>
</reference>
<keyword evidence="2" id="KW-1185">Reference proteome</keyword>
<dbReference type="AlphaFoldDB" id="A0A9D4B785"/>